<dbReference type="AlphaFoldDB" id="A0A5X0ZE81"/>
<organism evidence="1">
    <name type="scientific">Salmonella enterica subsp. enterica serovar Java</name>
    <dbReference type="NCBI Taxonomy" id="224729"/>
    <lineage>
        <taxon>Bacteria</taxon>
        <taxon>Pseudomonadati</taxon>
        <taxon>Pseudomonadota</taxon>
        <taxon>Gammaproteobacteria</taxon>
        <taxon>Enterobacterales</taxon>
        <taxon>Enterobacteriaceae</taxon>
        <taxon>Salmonella</taxon>
    </lineage>
</organism>
<dbReference type="EMBL" id="AAHPHN010000060">
    <property type="protein sequence ID" value="EBY8644601.1"/>
    <property type="molecule type" value="Genomic_DNA"/>
</dbReference>
<name>A0A5X0ZE81_SALEB</name>
<feature type="non-terminal residue" evidence="1">
    <location>
        <position position="1"/>
    </location>
</feature>
<proteinExistence type="predicted"/>
<protein>
    <submittedName>
        <fullName evidence="1">Uncharacterized protein</fullName>
    </submittedName>
</protein>
<reference evidence="1" key="1">
    <citation type="submission" date="2018-09" db="EMBL/GenBank/DDBJ databases">
        <authorList>
            <person name="Ashton P.M."/>
            <person name="Dallman T."/>
            <person name="Nair S."/>
            <person name="De Pinna E."/>
            <person name="Peters T."/>
            <person name="Grant K."/>
        </authorList>
    </citation>
    <scope>NUCLEOTIDE SEQUENCE</scope>
    <source>
        <strain evidence="1">140692</strain>
    </source>
</reference>
<evidence type="ECO:0000313" key="1">
    <source>
        <dbReference type="EMBL" id="EBY8644601.1"/>
    </source>
</evidence>
<accession>A0A5X0ZE81</accession>
<sequence>TLREYPLLRTLTDGILADDAGTLMQYRSAWLNAASVWLRDMMSTVHTLAPSAETDRTALLALAFDDFHALVHATAYEHTSTLAAVSATER</sequence>
<gene>
    <name evidence="1" type="ORF">D6S17_24175</name>
</gene>
<comment type="caution">
    <text evidence="1">The sequence shown here is derived from an EMBL/GenBank/DDBJ whole genome shotgun (WGS) entry which is preliminary data.</text>
</comment>